<evidence type="ECO:0000256" key="2">
    <source>
        <dbReference type="ARBA" id="ARBA00009773"/>
    </source>
</evidence>
<keyword evidence="7 8" id="KW-0472">Membrane</keyword>
<keyword evidence="5 8" id="KW-0812">Transmembrane</keyword>
<feature type="transmembrane region" description="Helical" evidence="8">
    <location>
        <begin position="72"/>
        <end position="94"/>
    </location>
</feature>
<keyword evidence="4" id="KW-1003">Cell membrane</keyword>
<evidence type="ECO:0000256" key="4">
    <source>
        <dbReference type="ARBA" id="ARBA00022475"/>
    </source>
</evidence>
<evidence type="ECO:0000256" key="3">
    <source>
        <dbReference type="ARBA" id="ARBA00022448"/>
    </source>
</evidence>
<keyword evidence="3" id="KW-0813">Transport</keyword>
<evidence type="ECO:0000313" key="9">
    <source>
        <dbReference type="EMBL" id="OGK03487.1"/>
    </source>
</evidence>
<name>A0A1F7FAE3_UNCRA</name>
<dbReference type="EMBL" id="MFYX01000089">
    <property type="protein sequence ID" value="OGK03487.1"/>
    <property type="molecule type" value="Genomic_DNA"/>
</dbReference>
<accession>A0A1F7FAE3</accession>
<evidence type="ECO:0000256" key="5">
    <source>
        <dbReference type="ARBA" id="ARBA00022692"/>
    </source>
</evidence>
<feature type="transmembrane region" description="Helical" evidence="8">
    <location>
        <begin position="385"/>
        <end position="416"/>
    </location>
</feature>
<comment type="caution">
    <text evidence="9">The sequence shown here is derived from an EMBL/GenBank/DDBJ whole genome shotgun (WGS) entry which is preliminary data.</text>
</comment>
<feature type="transmembrane region" description="Helical" evidence="8">
    <location>
        <begin position="275"/>
        <end position="297"/>
    </location>
</feature>
<reference evidence="9 10" key="1">
    <citation type="journal article" date="2016" name="Nat. Commun.">
        <title>Thousands of microbial genomes shed light on interconnected biogeochemical processes in an aquifer system.</title>
        <authorList>
            <person name="Anantharaman K."/>
            <person name="Brown C.T."/>
            <person name="Hug L.A."/>
            <person name="Sharon I."/>
            <person name="Castelle C.J."/>
            <person name="Probst A.J."/>
            <person name="Thomas B.C."/>
            <person name="Singh A."/>
            <person name="Wilkins M.J."/>
            <person name="Karaoz U."/>
            <person name="Brodie E.L."/>
            <person name="Williams K.H."/>
            <person name="Hubbard S.S."/>
            <person name="Banfield J.F."/>
        </authorList>
    </citation>
    <scope>NUCLEOTIDE SEQUENCE [LARGE SCALE GENOMIC DNA]</scope>
</reference>
<evidence type="ECO:0000256" key="6">
    <source>
        <dbReference type="ARBA" id="ARBA00022989"/>
    </source>
</evidence>
<sequence>MIRTEKSPAQKRRAYLLFGTFAAAFITVLVYLFVSLRPLLLPAVIGGLAAFISKPILDFLTKKHGMHRELGIFLILGLFIGIIAVVIYVVQSALPDERDKLLLRTRIQYKINERFVSFMGIDSTGEGNILYNFAGKDLAKALVSVNAKLTLSPHERDLFLSYAKGSGHNPPFDEKFMGYFQVNIANDQKRLAAPVSGDPEARSVPSEEEGQDAGESKIQLLAHVIETWILMPFVFLFLLADNGQIKRYLVGFVPNKYFEVTLIVMDKANDAIGNYLRGITLECSLVGLTFVFFLWIIGFEIKWAIIVGAIAGITTAIPIVGTIIGFIAGSGYAFLAEESCSFIPFFTANNLIIGVVLTVIIAHLLDNAVFQPIVLGGAVSLHPLVVITAIFGASLLFGPIGMLFAVPTIAILKVFFSTLFKELKAYSII</sequence>
<organism evidence="9 10">
    <name type="scientific">Candidatus Raymondbacteria bacterium RIFOXYD12_FULL_49_13</name>
    <dbReference type="NCBI Taxonomy" id="1817890"/>
    <lineage>
        <taxon>Bacteria</taxon>
        <taxon>Raymondiibacteriota</taxon>
    </lineage>
</organism>
<evidence type="ECO:0008006" key="11">
    <source>
        <dbReference type="Google" id="ProtNLM"/>
    </source>
</evidence>
<dbReference type="PANTHER" id="PTHR21716:SF53">
    <property type="entry name" value="PERMEASE PERM-RELATED"/>
    <property type="match status" value="1"/>
</dbReference>
<dbReference type="GO" id="GO:0005886">
    <property type="term" value="C:plasma membrane"/>
    <property type="evidence" value="ECO:0007669"/>
    <property type="project" value="UniProtKB-SubCell"/>
</dbReference>
<evidence type="ECO:0000256" key="8">
    <source>
        <dbReference type="SAM" id="Phobius"/>
    </source>
</evidence>
<feature type="transmembrane region" description="Helical" evidence="8">
    <location>
        <begin position="40"/>
        <end position="60"/>
    </location>
</feature>
<keyword evidence="6 8" id="KW-1133">Transmembrane helix</keyword>
<feature type="transmembrane region" description="Helical" evidence="8">
    <location>
        <begin position="342"/>
        <end position="365"/>
    </location>
</feature>
<feature type="transmembrane region" description="Helical" evidence="8">
    <location>
        <begin position="303"/>
        <end position="335"/>
    </location>
</feature>
<feature type="transmembrane region" description="Helical" evidence="8">
    <location>
        <begin position="14"/>
        <end position="34"/>
    </location>
</feature>
<evidence type="ECO:0000256" key="1">
    <source>
        <dbReference type="ARBA" id="ARBA00004651"/>
    </source>
</evidence>
<feature type="transmembrane region" description="Helical" evidence="8">
    <location>
        <begin position="220"/>
        <end position="240"/>
    </location>
</feature>
<evidence type="ECO:0000313" key="10">
    <source>
        <dbReference type="Proteomes" id="UP000179243"/>
    </source>
</evidence>
<dbReference type="PANTHER" id="PTHR21716">
    <property type="entry name" value="TRANSMEMBRANE PROTEIN"/>
    <property type="match status" value="1"/>
</dbReference>
<protein>
    <recommendedName>
        <fullName evidence="11">AI-2E family transporter</fullName>
    </recommendedName>
</protein>
<dbReference type="AlphaFoldDB" id="A0A1F7FAE3"/>
<proteinExistence type="inferred from homology"/>
<evidence type="ECO:0000256" key="7">
    <source>
        <dbReference type="ARBA" id="ARBA00023136"/>
    </source>
</evidence>
<dbReference type="Pfam" id="PF01594">
    <property type="entry name" value="AI-2E_transport"/>
    <property type="match status" value="2"/>
</dbReference>
<comment type="subcellular location">
    <subcellularLocation>
        <location evidence="1">Cell membrane</location>
        <topology evidence="1">Multi-pass membrane protein</topology>
    </subcellularLocation>
</comment>
<gene>
    <name evidence="9" type="ORF">A2519_15750</name>
</gene>
<comment type="similarity">
    <text evidence="2">Belongs to the autoinducer-2 exporter (AI-2E) (TC 2.A.86) family.</text>
</comment>
<dbReference type="InterPro" id="IPR002549">
    <property type="entry name" value="AI-2E-like"/>
</dbReference>
<dbReference type="Proteomes" id="UP000179243">
    <property type="component" value="Unassembled WGS sequence"/>
</dbReference>